<organism evidence="6 7">
    <name type="scientific">Streptococcus intermedius</name>
    <dbReference type="NCBI Taxonomy" id="1338"/>
    <lineage>
        <taxon>Bacteria</taxon>
        <taxon>Bacillati</taxon>
        <taxon>Bacillota</taxon>
        <taxon>Bacilli</taxon>
        <taxon>Lactobacillales</taxon>
        <taxon>Streptococcaceae</taxon>
        <taxon>Streptococcus</taxon>
        <taxon>Streptococcus anginosus group</taxon>
    </lineage>
</organism>
<dbReference type="Proteomes" id="UP000721045">
    <property type="component" value="Unassembled WGS sequence"/>
</dbReference>
<reference evidence="6" key="1">
    <citation type="submission" date="2020-04" db="EMBL/GenBank/DDBJ databases">
        <title>Deep metagenomics examines the oral microbiome during advanced dental caries in children, revealing novel taxa and co-occurrences with host molecules.</title>
        <authorList>
            <person name="Baker J.L."/>
            <person name="Morton J.T."/>
            <person name="Dinis M."/>
            <person name="Alvarez R."/>
            <person name="Tran N.C."/>
            <person name="Knight R."/>
            <person name="Edlund A."/>
        </authorList>
    </citation>
    <scope>NUCLEOTIDE SEQUENCE</scope>
    <source>
        <strain evidence="6">JCVI_23_bin.22</strain>
    </source>
</reference>
<keyword evidence="1" id="KW-0808">Transferase</keyword>
<comment type="caution">
    <text evidence="6">The sequence shown here is derived from an EMBL/GenBank/DDBJ whole genome shotgun (WGS) entry which is preliminary data.</text>
</comment>
<dbReference type="AlphaFoldDB" id="A0A930RD85"/>
<dbReference type="SUPFAM" id="SSF56112">
    <property type="entry name" value="Protein kinase-like (PK-like)"/>
    <property type="match status" value="1"/>
</dbReference>
<dbReference type="Gene3D" id="3.30.200.20">
    <property type="entry name" value="Phosphorylase Kinase, domain 1"/>
    <property type="match status" value="1"/>
</dbReference>
<dbReference type="InterPro" id="IPR011009">
    <property type="entry name" value="Kinase-like_dom_sf"/>
</dbReference>
<dbReference type="InterPro" id="IPR000719">
    <property type="entry name" value="Prot_kinase_dom"/>
</dbReference>
<gene>
    <name evidence="6" type="ORF">HXO88_08885</name>
</gene>
<evidence type="ECO:0000259" key="5">
    <source>
        <dbReference type="PROSITE" id="PS50011"/>
    </source>
</evidence>
<evidence type="ECO:0000256" key="3">
    <source>
        <dbReference type="ARBA" id="ARBA00022777"/>
    </source>
</evidence>
<dbReference type="PROSITE" id="PS00108">
    <property type="entry name" value="PROTEIN_KINASE_ST"/>
    <property type="match status" value="1"/>
</dbReference>
<feature type="domain" description="Protein kinase" evidence="5">
    <location>
        <begin position="18"/>
        <end position="305"/>
    </location>
</feature>
<evidence type="ECO:0000256" key="4">
    <source>
        <dbReference type="ARBA" id="ARBA00022840"/>
    </source>
</evidence>
<keyword evidence="4" id="KW-0067">ATP-binding</keyword>
<sequence>MLREKNKIFERSLTLPNIKTEELIGRGGFCDVYKISNDIAIKKLVHLREENIQRFKREIKIIEEVSHPNIIKIIDKKIDDETPKYAYTMNLFAYNYEQYVSKVKTLDSFPLEILEKIFLAIIYLHEKGIIHRDLKPSNILINPEPFEVVISDFGLGKLMNVESNLTCIGQGMGTDDYSAPELLLGHQKADVRADIYSLGKILEFTIRELEINCPKEIQQVVKKATEYRMDNRYSSVDELRREFFNNLMIYSREATIDTVISYLNEPRKVSNELGQIRKELFDNLFNSIIRPTLQQADDRKLEIEFKKILSSPQIINYYLEVASKEFEDYLIFYCELVQALPKFDEEVNFIVSCLYQLIEEPGADRLILNTIWKTLVQLAFEFYKKDGSFKILELIKVEFNKTIGIQVGMEEELMSEFSNNHELEIFYEEYLKESEK</sequence>
<dbReference type="GO" id="GO:0005524">
    <property type="term" value="F:ATP binding"/>
    <property type="evidence" value="ECO:0007669"/>
    <property type="project" value="UniProtKB-KW"/>
</dbReference>
<evidence type="ECO:0000256" key="1">
    <source>
        <dbReference type="ARBA" id="ARBA00022679"/>
    </source>
</evidence>
<evidence type="ECO:0000256" key="2">
    <source>
        <dbReference type="ARBA" id="ARBA00022741"/>
    </source>
</evidence>
<dbReference type="SMART" id="SM00220">
    <property type="entry name" value="S_TKc"/>
    <property type="match status" value="1"/>
</dbReference>
<name>A0A930RD85_STRIT</name>
<dbReference type="GO" id="GO:0004674">
    <property type="term" value="F:protein serine/threonine kinase activity"/>
    <property type="evidence" value="ECO:0007669"/>
    <property type="project" value="UniProtKB-KW"/>
</dbReference>
<dbReference type="CDD" id="cd14014">
    <property type="entry name" value="STKc_PknB_like"/>
    <property type="match status" value="1"/>
</dbReference>
<evidence type="ECO:0000313" key="6">
    <source>
        <dbReference type="EMBL" id="MBF1713821.1"/>
    </source>
</evidence>
<keyword evidence="2" id="KW-0547">Nucleotide-binding</keyword>
<keyword evidence="3 6" id="KW-0418">Kinase</keyword>
<accession>A0A930RD85</accession>
<keyword evidence="6" id="KW-0723">Serine/threonine-protein kinase</keyword>
<proteinExistence type="predicted"/>
<dbReference type="PANTHER" id="PTHR43289">
    <property type="entry name" value="MITOGEN-ACTIVATED PROTEIN KINASE KINASE KINASE 20-RELATED"/>
    <property type="match status" value="1"/>
</dbReference>
<dbReference type="EMBL" id="JABZYP010000054">
    <property type="protein sequence ID" value="MBF1713821.1"/>
    <property type="molecule type" value="Genomic_DNA"/>
</dbReference>
<dbReference type="PANTHER" id="PTHR43289:SF33">
    <property type="entry name" value="SERINE_THREONINE KINASE 31"/>
    <property type="match status" value="1"/>
</dbReference>
<dbReference type="Gene3D" id="1.10.510.10">
    <property type="entry name" value="Transferase(Phosphotransferase) domain 1"/>
    <property type="match status" value="1"/>
</dbReference>
<evidence type="ECO:0000313" key="7">
    <source>
        <dbReference type="Proteomes" id="UP000721045"/>
    </source>
</evidence>
<protein>
    <submittedName>
        <fullName evidence="6">Serine/threonine protein kinase</fullName>
    </submittedName>
</protein>
<dbReference type="InterPro" id="IPR008271">
    <property type="entry name" value="Ser/Thr_kinase_AS"/>
</dbReference>
<dbReference type="Pfam" id="PF00069">
    <property type="entry name" value="Pkinase"/>
    <property type="match status" value="1"/>
</dbReference>
<dbReference type="PROSITE" id="PS50011">
    <property type="entry name" value="PROTEIN_KINASE_DOM"/>
    <property type="match status" value="1"/>
</dbReference>